<accession>A0A6L9SFJ5</accession>
<organism evidence="1 2">
    <name type="scientific">Phytoactinopolyspora halotolerans</name>
    <dbReference type="NCBI Taxonomy" id="1981512"/>
    <lineage>
        <taxon>Bacteria</taxon>
        <taxon>Bacillati</taxon>
        <taxon>Actinomycetota</taxon>
        <taxon>Actinomycetes</taxon>
        <taxon>Jiangellales</taxon>
        <taxon>Jiangellaceae</taxon>
        <taxon>Phytoactinopolyspora</taxon>
    </lineage>
</organism>
<evidence type="ECO:0000313" key="1">
    <source>
        <dbReference type="EMBL" id="NEE03843.1"/>
    </source>
</evidence>
<dbReference type="AlphaFoldDB" id="A0A6L9SFJ5"/>
<dbReference type="EMBL" id="JAAGOA010000026">
    <property type="protein sequence ID" value="NEE03843.1"/>
    <property type="molecule type" value="Genomic_DNA"/>
</dbReference>
<dbReference type="Proteomes" id="UP000475214">
    <property type="component" value="Unassembled WGS sequence"/>
</dbReference>
<gene>
    <name evidence="1" type="ORF">G1H10_27105</name>
</gene>
<dbReference type="RefSeq" id="WP_163743856.1">
    <property type="nucleotide sequence ID" value="NZ_JAAGOA010000026.1"/>
</dbReference>
<keyword evidence="2" id="KW-1185">Reference proteome</keyword>
<comment type="caution">
    <text evidence="1">The sequence shown here is derived from an EMBL/GenBank/DDBJ whole genome shotgun (WGS) entry which is preliminary data.</text>
</comment>
<reference evidence="1 2" key="1">
    <citation type="submission" date="2020-02" db="EMBL/GenBank/DDBJ databases">
        <authorList>
            <person name="Li X.-J."/>
            <person name="Han X.-M."/>
        </authorList>
    </citation>
    <scope>NUCLEOTIDE SEQUENCE [LARGE SCALE GENOMIC DNA]</scope>
    <source>
        <strain evidence="1 2">CCTCC AB 2017055</strain>
    </source>
</reference>
<sequence length="107" mass="12775">MSQAMRRFTRPYVAAEALDELRGPTRGILTLPRRMDWGPQRPFDLSNDRHLVIMYETVLNEARQIGDVRQYINGETLVRLWDRLTLPPDVRRLWEERIPELRKRFAA</sequence>
<evidence type="ECO:0000313" key="2">
    <source>
        <dbReference type="Proteomes" id="UP000475214"/>
    </source>
</evidence>
<name>A0A6L9SFJ5_9ACTN</name>
<proteinExistence type="predicted"/>
<protein>
    <submittedName>
        <fullName evidence="1">Uncharacterized protein</fullName>
    </submittedName>
</protein>